<dbReference type="OrthoDB" id="406864at2759"/>
<dbReference type="PANTHER" id="PTHR31776">
    <property type="entry name" value="ALPHA-L-ARABINOFURANOSIDASE 1"/>
    <property type="match status" value="1"/>
</dbReference>
<keyword evidence="9" id="KW-1185">Reference proteome</keyword>
<keyword evidence="6" id="KW-0325">Glycoprotein</keyword>
<dbReference type="Gene3D" id="3.20.20.80">
    <property type="entry name" value="Glycosidases"/>
    <property type="match status" value="1"/>
</dbReference>
<dbReference type="GO" id="GO:0046556">
    <property type="term" value="F:alpha-L-arabinofuranosidase activity"/>
    <property type="evidence" value="ECO:0007669"/>
    <property type="project" value="UniProtKB-EC"/>
</dbReference>
<comment type="catalytic activity">
    <reaction evidence="1">
        <text>Hydrolysis of terminal non-reducing alpha-L-arabinofuranoside residues in alpha-L-arabinosides.</text>
        <dbReference type="EC" id="3.2.1.55"/>
    </reaction>
</comment>
<dbReference type="FunFam" id="3.20.20.80:FF:000025">
    <property type="entry name" value="Alpha-L-arabinofuranosidase 1"/>
    <property type="match status" value="1"/>
</dbReference>
<dbReference type="SUPFAM" id="SSF49785">
    <property type="entry name" value="Galactose-binding domain-like"/>
    <property type="match status" value="1"/>
</dbReference>
<dbReference type="Pfam" id="PF22848">
    <property type="entry name" value="ASD1_dom"/>
    <property type="match status" value="1"/>
</dbReference>
<name>A0A8T0HYD8_CERPU</name>
<evidence type="ECO:0000256" key="6">
    <source>
        <dbReference type="ARBA" id="ARBA00023180"/>
    </source>
</evidence>
<dbReference type="Gene3D" id="2.60.120.260">
    <property type="entry name" value="Galactose-binding domain-like"/>
    <property type="match status" value="1"/>
</dbReference>
<dbReference type="PANTHER" id="PTHR31776:SF0">
    <property type="entry name" value="ALPHA-L-ARABINOFURANOSIDASE 1"/>
    <property type="match status" value="1"/>
</dbReference>
<protein>
    <recommendedName>
        <fullName evidence="3">non-reducing end alpha-L-arabinofuranosidase</fullName>
        <ecNumber evidence="3">3.2.1.55</ecNumber>
    </recommendedName>
</protein>
<gene>
    <name evidence="8" type="ORF">KC19_5G061500</name>
</gene>
<dbReference type="Pfam" id="PF06964">
    <property type="entry name" value="Alpha-L-AF_C"/>
    <property type="match status" value="1"/>
</dbReference>
<dbReference type="InterPro" id="IPR008979">
    <property type="entry name" value="Galactose-bd-like_sf"/>
</dbReference>
<evidence type="ECO:0000313" key="9">
    <source>
        <dbReference type="Proteomes" id="UP000822688"/>
    </source>
</evidence>
<comment type="caution">
    <text evidence="8">The sequence shown here is derived from an EMBL/GenBank/DDBJ whole genome shotgun (WGS) entry which is preliminary data.</text>
</comment>
<dbReference type="InterPro" id="IPR010720">
    <property type="entry name" value="Alpha-L-AF_C"/>
</dbReference>
<dbReference type="InterPro" id="IPR051563">
    <property type="entry name" value="Glycosyl_Hydrolase_51"/>
</dbReference>
<evidence type="ECO:0000256" key="5">
    <source>
        <dbReference type="ARBA" id="ARBA00022801"/>
    </source>
</evidence>
<organism evidence="8 9">
    <name type="scientific">Ceratodon purpureus</name>
    <name type="common">Fire moss</name>
    <name type="synonym">Dicranum purpureum</name>
    <dbReference type="NCBI Taxonomy" id="3225"/>
    <lineage>
        <taxon>Eukaryota</taxon>
        <taxon>Viridiplantae</taxon>
        <taxon>Streptophyta</taxon>
        <taxon>Embryophyta</taxon>
        <taxon>Bryophyta</taxon>
        <taxon>Bryophytina</taxon>
        <taxon>Bryopsida</taxon>
        <taxon>Dicranidae</taxon>
        <taxon>Pseudoditrichales</taxon>
        <taxon>Ditrichaceae</taxon>
        <taxon>Ceratodon</taxon>
    </lineage>
</organism>
<feature type="domain" description="Alpha-L-arabinofuranosidase C-terminal" evidence="7">
    <location>
        <begin position="477"/>
        <end position="667"/>
    </location>
</feature>
<dbReference type="InterPro" id="IPR013780">
    <property type="entry name" value="Glyco_hydro_b"/>
</dbReference>
<evidence type="ECO:0000256" key="1">
    <source>
        <dbReference type="ARBA" id="ARBA00001462"/>
    </source>
</evidence>
<accession>A0A8T0HYD8</accession>
<reference evidence="8" key="1">
    <citation type="submission" date="2020-06" db="EMBL/GenBank/DDBJ databases">
        <title>WGS assembly of Ceratodon purpureus strain R40.</title>
        <authorList>
            <person name="Carey S.B."/>
            <person name="Jenkins J."/>
            <person name="Shu S."/>
            <person name="Lovell J.T."/>
            <person name="Sreedasyam A."/>
            <person name="Maumus F."/>
            <person name="Tiley G.P."/>
            <person name="Fernandez-Pozo N."/>
            <person name="Barry K."/>
            <person name="Chen C."/>
            <person name="Wang M."/>
            <person name="Lipzen A."/>
            <person name="Daum C."/>
            <person name="Saski C.A."/>
            <person name="Payton A.C."/>
            <person name="Mcbreen J.C."/>
            <person name="Conrad R.E."/>
            <person name="Kollar L.M."/>
            <person name="Olsson S."/>
            <person name="Huttunen S."/>
            <person name="Landis J.B."/>
            <person name="Wickett N.J."/>
            <person name="Johnson M.G."/>
            <person name="Rensing S.A."/>
            <person name="Grimwood J."/>
            <person name="Schmutz J."/>
            <person name="Mcdaniel S.F."/>
        </authorList>
    </citation>
    <scope>NUCLEOTIDE SEQUENCE</scope>
    <source>
        <strain evidence="8">R40</strain>
    </source>
</reference>
<proteinExistence type="inferred from homology"/>
<evidence type="ECO:0000256" key="3">
    <source>
        <dbReference type="ARBA" id="ARBA00012670"/>
    </source>
</evidence>
<dbReference type="SMART" id="SM00813">
    <property type="entry name" value="Alpha-L-AF_C"/>
    <property type="match status" value="1"/>
</dbReference>
<dbReference type="Gene3D" id="2.60.40.1180">
    <property type="entry name" value="Golgi alpha-mannosidase II"/>
    <property type="match status" value="1"/>
</dbReference>
<comment type="similarity">
    <text evidence="2">Belongs to the glycosyl hydrolase 51 family.</text>
</comment>
<dbReference type="InterPro" id="IPR017853">
    <property type="entry name" value="GH"/>
</dbReference>
<dbReference type="EC" id="3.2.1.55" evidence="3"/>
<dbReference type="GO" id="GO:0046373">
    <property type="term" value="P:L-arabinose metabolic process"/>
    <property type="evidence" value="ECO:0007669"/>
    <property type="project" value="InterPro"/>
</dbReference>
<evidence type="ECO:0000256" key="4">
    <source>
        <dbReference type="ARBA" id="ARBA00022729"/>
    </source>
</evidence>
<sequence>MAMTNMVSLGARHRQVVQVAVAISGLLCILGLASRNFTVVPALAQLPAPTVILRANASHPGRQMPETLFGLFFEEINHAGSGGLWAELVQNRGFEAGGANTPSIFDPWYKVGTEAQVIIGTDRSSPFDRNPVALKVEVLCDDDHKGLNFCPKGGVGAANPGFWGMNILAGSKYRVEFWLRSTYSFNLSIAFTSRDGKVLAREYLSVDADANGGWSKQSVVLKAKSTDHYARLSLTSSTKGVFWLDQVSAMPTDTFKGHGFRKELAMMLSDLKPGFLRFPGGCYVEGTRLTNAFRWRDSVGPYENRPGHYGDVWNYWSDDGFGYYEGLQLAEDLGAAPIWVFNNGISHWESVPTEAIGPWVQDVLDGIEFARGPANSTWGAVRAKMGHPEPFRLHHVAIGNEDCWKPFYRGNYMEFYKAIKLMYPDIQMISNCDGSSVPLDHPADYYDFHVYTDPNNLFAMRHQFDFTSRSGPKAFVSEYAVTVNSGHGNLVAALAEGAFLIGIELNSDAVHMASYAPLFVNDNDRRWNPDAIVFNSWQEYGTPSYWVQLFFKNSNGAHLVPSTIQADSSTSLASLITSVVRKHKSSNGLDYLIVKAVNFGDCALNLELEVSGISANDVVAAESYITLMTSEALMDENSFTNPLKVTPQVNKAMNAGPNMQVSLPAYSIVALELGLDSAKNTMTDTMAGVNVHVLTADS</sequence>
<dbReference type="InterPro" id="IPR055235">
    <property type="entry name" value="ASD1_cat"/>
</dbReference>
<evidence type="ECO:0000259" key="7">
    <source>
        <dbReference type="SMART" id="SM00813"/>
    </source>
</evidence>
<dbReference type="EMBL" id="CM026425">
    <property type="protein sequence ID" value="KAG0576182.1"/>
    <property type="molecule type" value="Genomic_DNA"/>
</dbReference>
<dbReference type="Proteomes" id="UP000822688">
    <property type="component" value="Chromosome 5"/>
</dbReference>
<evidence type="ECO:0000313" key="8">
    <source>
        <dbReference type="EMBL" id="KAG0576182.1"/>
    </source>
</evidence>
<dbReference type="AlphaFoldDB" id="A0A8T0HYD8"/>
<evidence type="ECO:0000256" key="2">
    <source>
        <dbReference type="ARBA" id="ARBA00007186"/>
    </source>
</evidence>
<keyword evidence="5" id="KW-0378">Hydrolase</keyword>
<dbReference type="SUPFAM" id="SSF51445">
    <property type="entry name" value="(Trans)glycosidases"/>
    <property type="match status" value="1"/>
</dbReference>
<keyword evidence="4" id="KW-0732">Signal</keyword>